<feature type="transmembrane region" description="Helical" evidence="4">
    <location>
        <begin position="88"/>
        <end position="108"/>
    </location>
</feature>
<feature type="domain" description="Bacterial virulence protein VirB8" evidence="5">
    <location>
        <begin position="126"/>
        <end position="223"/>
    </location>
</feature>
<evidence type="ECO:0000313" key="6">
    <source>
        <dbReference type="EMBL" id="GAA3359320.1"/>
    </source>
</evidence>
<keyword evidence="4" id="KW-0812">Transmembrane</keyword>
<reference evidence="7" key="1">
    <citation type="journal article" date="2019" name="Int. J. Syst. Evol. Microbiol.">
        <title>The Global Catalogue of Microorganisms (GCM) 10K type strain sequencing project: providing services to taxonomists for standard genome sequencing and annotation.</title>
        <authorList>
            <consortium name="The Broad Institute Genomics Platform"/>
            <consortium name="The Broad Institute Genome Sequencing Center for Infectious Disease"/>
            <person name="Wu L."/>
            <person name="Ma J."/>
        </authorList>
    </citation>
    <scope>NUCLEOTIDE SEQUENCE [LARGE SCALE GENOMIC DNA]</scope>
    <source>
        <strain evidence="7">JCM 9687</strain>
    </source>
</reference>
<dbReference type="PANTHER" id="PTHR37042">
    <property type="entry name" value="OUTER MEMBRANE PROTEIN RV1973"/>
    <property type="match status" value="1"/>
</dbReference>
<evidence type="ECO:0000259" key="5">
    <source>
        <dbReference type="Pfam" id="PF04335"/>
    </source>
</evidence>
<evidence type="ECO:0000313" key="7">
    <source>
        <dbReference type="Proteomes" id="UP001500483"/>
    </source>
</evidence>
<dbReference type="InterPro" id="IPR007430">
    <property type="entry name" value="VirB8"/>
</dbReference>
<gene>
    <name evidence="6" type="ORF">GCM10020366_34860</name>
</gene>
<keyword evidence="4" id="KW-1133">Transmembrane helix</keyword>
<protein>
    <recommendedName>
        <fullName evidence="5">Bacterial virulence protein VirB8 domain-containing protein</fullName>
    </recommendedName>
</protein>
<sequence>MSGETATGQDGTGRMRGHSAEPVVESTAESTAESAAGSGAEPAVESAGESAGESAAEPIVESTEDTTAAGVASGTPEPARRRRPGGRAVLAAAVVLLLGGLATTGWLLHRRATEDAARAGALAAGREYALALTTYDHQDLAGNFDRVAQHSSPAFARQYQEVSDGLTQLIQQYQATSKGEVLHAGVAESSADRAVLLLFVDQTITNTNSPEPRVDRTRMRLTLVHSGDQWLIDDVQLI</sequence>
<evidence type="ECO:0000256" key="1">
    <source>
        <dbReference type="ARBA" id="ARBA00004370"/>
    </source>
</evidence>
<evidence type="ECO:0000256" key="3">
    <source>
        <dbReference type="SAM" id="MobiDB-lite"/>
    </source>
</evidence>
<proteinExistence type="predicted"/>
<dbReference type="Proteomes" id="UP001500483">
    <property type="component" value="Unassembled WGS sequence"/>
</dbReference>
<evidence type="ECO:0000256" key="4">
    <source>
        <dbReference type="SAM" id="Phobius"/>
    </source>
</evidence>
<keyword evidence="2 4" id="KW-0472">Membrane</keyword>
<feature type="compositionally biased region" description="Low complexity" evidence="3">
    <location>
        <begin position="24"/>
        <end position="58"/>
    </location>
</feature>
<organism evidence="6 7">
    <name type="scientific">Saccharopolyspora gregorii</name>
    <dbReference type="NCBI Taxonomy" id="33914"/>
    <lineage>
        <taxon>Bacteria</taxon>
        <taxon>Bacillati</taxon>
        <taxon>Actinomycetota</taxon>
        <taxon>Actinomycetes</taxon>
        <taxon>Pseudonocardiales</taxon>
        <taxon>Pseudonocardiaceae</taxon>
        <taxon>Saccharopolyspora</taxon>
    </lineage>
</organism>
<dbReference type="EMBL" id="BAAAYK010000038">
    <property type="protein sequence ID" value="GAA3359320.1"/>
    <property type="molecule type" value="Genomic_DNA"/>
</dbReference>
<evidence type="ECO:0000256" key="2">
    <source>
        <dbReference type="ARBA" id="ARBA00023136"/>
    </source>
</evidence>
<dbReference type="RefSeq" id="WP_344927880.1">
    <property type="nucleotide sequence ID" value="NZ_BAAAYK010000038.1"/>
</dbReference>
<keyword evidence="7" id="KW-1185">Reference proteome</keyword>
<dbReference type="PANTHER" id="PTHR37042:SF4">
    <property type="entry name" value="OUTER MEMBRANE PROTEIN RV1973"/>
    <property type="match status" value="1"/>
</dbReference>
<accession>A0ABP6RU18</accession>
<comment type="caution">
    <text evidence="6">The sequence shown here is derived from an EMBL/GenBank/DDBJ whole genome shotgun (WGS) entry which is preliminary data.</text>
</comment>
<comment type="subcellular location">
    <subcellularLocation>
        <location evidence="1">Membrane</location>
    </subcellularLocation>
</comment>
<name>A0ABP6RU18_9PSEU</name>
<feature type="region of interest" description="Disordered" evidence="3">
    <location>
        <begin position="1"/>
        <end position="85"/>
    </location>
</feature>
<dbReference type="Pfam" id="PF04335">
    <property type="entry name" value="VirB8"/>
    <property type="match status" value="1"/>
</dbReference>